<dbReference type="Proteomes" id="UP001597180">
    <property type="component" value="Unassembled WGS sequence"/>
</dbReference>
<feature type="transmembrane region" description="Helical" evidence="1">
    <location>
        <begin position="94"/>
        <end position="113"/>
    </location>
</feature>
<reference evidence="3" key="1">
    <citation type="journal article" date="2019" name="Int. J. Syst. Evol. Microbiol.">
        <title>The Global Catalogue of Microorganisms (GCM) 10K type strain sequencing project: providing services to taxonomists for standard genome sequencing and annotation.</title>
        <authorList>
            <consortium name="The Broad Institute Genomics Platform"/>
            <consortium name="The Broad Institute Genome Sequencing Center for Infectious Disease"/>
            <person name="Wu L."/>
            <person name="Ma J."/>
        </authorList>
    </citation>
    <scope>NUCLEOTIDE SEQUENCE [LARGE SCALE GENOMIC DNA]</scope>
    <source>
        <strain evidence="3">CCUG 53270</strain>
    </source>
</reference>
<keyword evidence="1" id="KW-0812">Transmembrane</keyword>
<keyword evidence="1" id="KW-0472">Membrane</keyword>
<keyword evidence="3" id="KW-1185">Reference proteome</keyword>
<accession>A0ABW3UPR6</accession>
<evidence type="ECO:0000313" key="2">
    <source>
        <dbReference type="EMBL" id="MFD1222718.1"/>
    </source>
</evidence>
<gene>
    <name evidence="2" type="ORF">ACFQ4B_21625</name>
</gene>
<evidence type="ECO:0000313" key="3">
    <source>
        <dbReference type="Proteomes" id="UP001597180"/>
    </source>
</evidence>
<name>A0ABW3UPR6_9BACL</name>
<proteinExistence type="predicted"/>
<dbReference type="RefSeq" id="WP_345588467.1">
    <property type="nucleotide sequence ID" value="NZ_BAABJG010000015.1"/>
</dbReference>
<sequence>MEEKVNPSKTHRNLPQSHHGRCWQVFLDGKTFVAGPDFGLTKQDILNVRSVSVIGMMLSPLSGRLAGHFGVRNDAIYSPITPFKETAIPQRMTLVFAVSITCARGISCGFIFVS</sequence>
<comment type="caution">
    <text evidence="2">The sequence shown here is derived from an EMBL/GenBank/DDBJ whole genome shotgun (WGS) entry which is preliminary data.</text>
</comment>
<organism evidence="2 3">
    <name type="scientific">Paenibacillus vulneris</name>
    <dbReference type="NCBI Taxonomy" id="1133364"/>
    <lineage>
        <taxon>Bacteria</taxon>
        <taxon>Bacillati</taxon>
        <taxon>Bacillota</taxon>
        <taxon>Bacilli</taxon>
        <taxon>Bacillales</taxon>
        <taxon>Paenibacillaceae</taxon>
        <taxon>Paenibacillus</taxon>
    </lineage>
</organism>
<evidence type="ECO:0000256" key="1">
    <source>
        <dbReference type="SAM" id="Phobius"/>
    </source>
</evidence>
<dbReference type="EMBL" id="JBHTLU010000031">
    <property type="protein sequence ID" value="MFD1222718.1"/>
    <property type="molecule type" value="Genomic_DNA"/>
</dbReference>
<protein>
    <submittedName>
        <fullName evidence="2">Uncharacterized protein</fullName>
    </submittedName>
</protein>
<keyword evidence="1" id="KW-1133">Transmembrane helix</keyword>